<feature type="compositionally biased region" description="Basic and acidic residues" evidence="1">
    <location>
        <begin position="126"/>
        <end position="137"/>
    </location>
</feature>
<comment type="caution">
    <text evidence="3">The sequence shown here is derived from an EMBL/GenBank/DDBJ whole genome shotgun (WGS) entry which is preliminary data.</text>
</comment>
<dbReference type="EMBL" id="AEJC01000624">
    <property type="protein sequence ID" value="EKX60977.1"/>
    <property type="molecule type" value="Genomic_DNA"/>
</dbReference>
<dbReference type="PANTHER" id="PTHR43243:SF24">
    <property type="entry name" value="CATIONIC AMINO ACID TRANSPORT INTEGRAL MEMBRANE PROTEIN ROCE-RELATED"/>
    <property type="match status" value="1"/>
</dbReference>
<keyword evidence="2" id="KW-0472">Membrane</keyword>
<protein>
    <recommendedName>
        <fullName evidence="5">Amino acid permease</fullName>
    </recommendedName>
</protein>
<keyword evidence="4" id="KW-1185">Reference proteome</keyword>
<evidence type="ECO:0000256" key="1">
    <source>
        <dbReference type="SAM" id="MobiDB-lite"/>
    </source>
</evidence>
<organism evidence="3 4">
    <name type="scientific">Streptomyces ipomoeae 91-03</name>
    <dbReference type="NCBI Taxonomy" id="698759"/>
    <lineage>
        <taxon>Bacteria</taxon>
        <taxon>Bacillati</taxon>
        <taxon>Actinomycetota</taxon>
        <taxon>Actinomycetes</taxon>
        <taxon>Kitasatosporales</taxon>
        <taxon>Streptomycetaceae</taxon>
        <taxon>Streptomyces</taxon>
    </lineage>
</organism>
<keyword evidence="2" id="KW-0812">Transmembrane</keyword>
<dbReference type="PANTHER" id="PTHR43243">
    <property type="entry name" value="INNER MEMBRANE TRANSPORTER YGJI-RELATED"/>
    <property type="match status" value="1"/>
</dbReference>
<gene>
    <name evidence="3" type="ORF">STRIP9103_01455</name>
</gene>
<accession>L1KK50</accession>
<evidence type="ECO:0008006" key="5">
    <source>
        <dbReference type="Google" id="ProtNLM"/>
    </source>
</evidence>
<dbReference type="Proteomes" id="UP000010411">
    <property type="component" value="Unassembled WGS sequence"/>
</dbReference>
<keyword evidence="2" id="KW-1133">Transmembrane helix</keyword>
<feature type="region of interest" description="Disordered" evidence="1">
    <location>
        <begin position="115"/>
        <end position="144"/>
    </location>
</feature>
<evidence type="ECO:0000313" key="3">
    <source>
        <dbReference type="EMBL" id="EKX60977.1"/>
    </source>
</evidence>
<sequence length="144" mass="14677">MEHLVAEGGQGEGGSLGRSLGLWQLTMISIGAALGTGIFVVFGDAVPEAGPAVTPAFVIAGPTALFSALSYAEPAGTIPVAGSSPIVCVRNDGRAGRLGLRLVSGVGARRVGGRRRRRLGRVPGRAAERHDRCDRPGRPVLGTG</sequence>
<reference evidence="3 4" key="1">
    <citation type="submission" date="2012-11" db="EMBL/GenBank/DDBJ databases">
        <authorList>
            <person name="Huguet-Tapia J.C."/>
            <person name="Durkin A.S."/>
            <person name="Pettis G.S."/>
            <person name="Badger J.H."/>
        </authorList>
    </citation>
    <scope>NUCLEOTIDE SEQUENCE [LARGE SCALE GENOMIC DNA]</scope>
    <source>
        <strain evidence="3 4">91-03</strain>
    </source>
</reference>
<evidence type="ECO:0000313" key="4">
    <source>
        <dbReference type="Proteomes" id="UP000010411"/>
    </source>
</evidence>
<dbReference type="GO" id="GO:0015171">
    <property type="term" value="F:amino acid transmembrane transporter activity"/>
    <property type="evidence" value="ECO:0007669"/>
    <property type="project" value="TreeGrafter"/>
</dbReference>
<feature type="transmembrane region" description="Helical" evidence="2">
    <location>
        <begin position="20"/>
        <end position="42"/>
    </location>
</feature>
<name>L1KK50_9ACTN</name>
<dbReference type="Gene3D" id="1.20.1740.10">
    <property type="entry name" value="Amino acid/polyamine transporter I"/>
    <property type="match status" value="1"/>
</dbReference>
<proteinExistence type="predicted"/>
<evidence type="ECO:0000256" key="2">
    <source>
        <dbReference type="SAM" id="Phobius"/>
    </source>
</evidence>
<dbReference type="AlphaFoldDB" id="L1KK50"/>
<dbReference type="PATRIC" id="fig|698759.3.peg.8297"/>